<sequence length="59" mass="6520">MSSMDGLTQINLLQKKVACSTSNCQITRQHAEFIELSDTVVAKAANAFLTHYQTNIMCV</sequence>
<accession>W2ZZP8</accession>
<gene>
    <name evidence="1" type="ORF">F442_02184</name>
</gene>
<organism evidence="1 2">
    <name type="scientific">Phytophthora nicotianae P10297</name>
    <dbReference type="NCBI Taxonomy" id="1317064"/>
    <lineage>
        <taxon>Eukaryota</taxon>
        <taxon>Sar</taxon>
        <taxon>Stramenopiles</taxon>
        <taxon>Oomycota</taxon>
        <taxon>Peronosporomycetes</taxon>
        <taxon>Peronosporales</taxon>
        <taxon>Peronosporaceae</taxon>
        <taxon>Phytophthora</taxon>
    </lineage>
</organism>
<dbReference type="EMBL" id="ANIY01000436">
    <property type="protein sequence ID" value="ETP52862.1"/>
    <property type="molecule type" value="Genomic_DNA"/>
</dbReference>
<evidence type="ECO:0000313" key="1">
    <source>
        <dbReference type="EMBL" id="ETP52862.1"/>
    </source>
</evidence>
<comment type="caution">
    <text evidence="1">The sequence shown here is derived from an EMBL/GenBank/DDBJ whole genome shotgun (WGS) entry which is preliminary data.</text>
</comment>
<proteinExistence type="predicted"/>
<protein>
    <submittedName>
        <fullName evidence="1">Uncharacterized protein</fullName>
    </submittedName>
</protein>
<name>W2ZZP8_PHYNI</name>
<dbReference type="AlphaFoldDB" id="W2ZZP8"/>
<reference evidence="1 2" key="1">
    <citation type="submission" date="2013-11" db="EMBL/GenBank/DDBJ databases">
        <title>The Genome Sequence of Phytophthora parasitica P10297.</title>
        <authorList>
            <consortium name="The Broad Institute Genomics Platform"/>
            <person name="Russ C."/>
            <person name="Tyler B."/>
            <person name="Panabieres F."/>
            <person name="Shan W."/>
            <person name="Tripathy S."/>
            <person name="Grunwald N."/>
            <person name="Machado M."/>
            <person name="Johnson C.S."/>
            <person name="Walker B."/>
            <person name="Young S.K."/>
            <person name="Zeng Q."/>
            <person name="Gargeya S."/>
            <person name="Fitzgerald M."/>
            <person name="Haas B."/>
            <person name="Abouelleil A."/>
            <person name="Allen A.W."/>
            <person name="Alvarado L."/>
            <person name="Arachchi H.M."/>
            <person name="Berlin A.M."/>
            <person name="Chapman S.B."/>
            <person name="Gainer-Dewar J."/>
            <person name="Goldberg J."/>
            <person name="Griggs A."/>
            <person name="Gujja S."/>
            <person name="Hansen M."/>
            <person name="Howarth C."/>
            <person name="Imamovic A."/>
            <person name="Ireland A."/>
            <person name="Larimer J."/>
            <person name="McCowan C."/>
            <person name="Murphy C."/>
            <person name="Pearson M."/>
            <person name="Poon T.W."/>
            <person name="Priest M."/>
            <person name="Roberts A."/>
            <person name="Saif S."/>
            <person name="Shea T."/>
            <person name="Sisk P."/>
            <person name="Sykes S."/>
            <person name="Wortman J."/>
            <person name="Nusbaum C."/>
            <person name="Birren B."/>
        </authorList>
    </citation>
    <scope>NUCLEOTIDE SEQUENCE [LARGE SCALE GENOMIC DNA]</scope>
    <source>
        <strain evidence="1 2">P10297</strain>
    </source>
</reference>
<dbReference type="Proteomes" id="UP000018948">
    <property type="component" value="Unassembled WGS sequence"/>
</dbReference>
<evidence type="ECO:0000313" key="2">
    <source>
        <dbReference type="Proteomes" id="UP000018948"/>
    </source>
</evidence>